<feature type="domain" description="DUF397" evidence="1">
    <location>
        <begin position="54"/>
        <end position="105"/>
    </location>
</feature>
<keyword evidence="3" id="KW-1185">Reference proteome</keyword>
<dbReference type="EMBL" id="BSRZ01000001">
    <property type="protein sequence ID" value="GLW61797.1"/>
    <property type="molecule type" value="Genomic_DNA"/>
</dbReference>
<dbReference type="Pfam" id="PF04149">
    <property type="entry name" value="DUF397"/>
    <property type="match status" value="1"/>
</dbReference>
<sequence length="111" mass="11981">MPLGARAAGEGPVPGSSWRLAGSSCVVWRKAERSQGTGVECVEFALVSLPAELWRKASRSTGSGEDCVEVARMRVGVAVRDSKNPSGPKLTLSRQEFARFAESVRRGRYDL</sequence>
<comment type="caution">
    <text evidence="2">The sequence shown here is derived from an EMBL/GenBank/DDBJ whole genome shotgun (WGS) entry which is preliminary data.</text>
</comment>
<proteinExistence type="predicted"/>
<dbReference type="Proteomes" id="UP001165124">
    <property type="component" value="Unassembled WGS sequence"/>
</dbReference>
<organism evidence="2 3">
    <name type="scientific">Actinomadura rubrobrunea</name>
    <dbReference type="NCBI Taxonomy" id="115335"/>
    <lineage>
        <taxon>Bacteria</taxon>
        <taxon>Bacillati</taxon>
        <taxon>Actinomycetota</taxon>
        <taxon>Actinomycetes</taxon>
        <taxon>Streptosporangiales</taxon>
        <taxon>Thermomonosporaceae</taxon>
        <taxon>Actinomadura</taxon>
    </lineage>
</organism>
<evidence type="ECO:0000313" key="2">
    <source>
        <dbReference type="EMBL" id="GLW61797.1"/>
    </source>
</evidence>
<accession>A0A9W6PRY6</accession>
<reference evidence="2" key="1">
    <citation type="submission" date="2023-02" db="EMBL/GenBank/DDBJ databases">
        <title>Actinomadura rubrobrunea NBRC 14622.</title>
        <authorList>
            <person name="Ichikawa N."/>
            <person name="Sato H."/>
            <person name="Tonouchi N."/>
        </authorList>
    </citation>
    <scope>NUCLEOTIDE SEQUENCE</scope>
    <source>
        <strain evidence="2">NBRC 14622</strain>
    </source>
</reference>
<evidence type="ECO:0000313" key="3">
    <source>
        <dbReference type="Proteomes" id="UP001165124"/>
    </source>
</evidence>
<name>A0A9W6PRY6_9ACTN</name>
<gene>
    <name evidence="2" type="ORF">Arub01_00410</name>
</gene>
<dbReference type="InterPro" id="IPR007278">
    <property type="entry name" value="DUF397"/>
</dbReference>
<protein>
    <recommendedName>
        <fullName evidence="1">DUF397 domain-containing protein</fullName>
    </recommendedName>
</protein>
<dbReference type="AlphaFoldDB" id="A0A9W6PRY6"/>
<evidence type="ECO:0000259" key="1">
    <source>
        <dbReference type="Pfam" id="PF04149"/>
    </source>
</evidence>